<evidence type="ECO:0000256" key="1">
    <source>
        <dbReference type="ARBA" id="ARBA00022946"/>
    </source>
</evidence>
<accession>A0ABY4S549</accession>
<feature type="domain" description="GCVT N-terminal" evidence="2">
    <location>
        <begin position="16"/>
        <end position="127"/>
    </location>
</feature>
<dbReference type="EMBL" id="CP097635">
    <property type="protein sequence ID" value="URI06843.1"/>
    <property type="molecule type" value="Genomic_DNA"/>
</dbReference>
<dbReference type="InterPro" id="IPR027266">
    <property type="entry name" value="TrmE/GcvT-like"/>
</dbReference>
<protein>
    <submittedName>
        <fullName evidence="3">Folate-binding protein</fullName>
    </submittedName>
</protein>
<keyword evidence="4" id="KW-1185">Reference proteome</keyword>
<reference evidence="3" key="1">
    <citation type="submission" date="2022-05" db="EMBL/GenBank/DDBJ databases">
        <title>An RpoN-dependent PEP-CTERM gene is involved in floc formation of an Aquincola tertiaricarbonis strain.</title>
        <authorList>
            <person name="Qiu D."/>
            <person name="Xia M."/>
        </authorList>
    </citation>
    <scope>NUCLEOTIDE SEQUENCE</scope>
    <source>
        <strain evidence="3">RN12</strain>
    </source>
</reference>
<gene>
    <name evidence="3" type="ORF">MW290_13180</name>
</gene>
<dbReference type="InterPro" id="IPR017703">
    <property type="entry name" value="YgfZ/GCV_T_CS"/>
</dbReference>
<dbReference type="NCBIfam" id="TIGR03317">
    <property type="entry name" value="ygfZ_signature"/>
    <property type="match status" value="1"/>
</dbReference>
<dbReference type="PANTHER" id="PTHR22602:SF0">
    <property type="entry name" value="TRANSFERASE CAF17, MITOCHONDRIAL-RELATED"/>
    <property type="match status" value="1"/>
</dbReference>
<dbReference type="RefSeq" id="WP_250195106.1">
    <property type="nucleotide sequence ID" value="NZ_CP097635.1"/>
</dbReference>
<name>A0ABY4S549_AQUTE</name>
<evidence type="ECO:0000259" key="2">
    <source>
        <dbReference type="Pfam" id="PF01571"/>
    </source>
</evidence>
<proteinExistence type="predicted"/>
<dbReference type="Proteomes" id="UP001056201">
    <property type="component" value="Chromosome 1"/>
</dbReference>
<organism evidence="3 4">
    <name type="scientific">Aquincola tertiaricarbonis</name>
    <dbReference type="NCBI Taxonomy" id="391953"/>
    <lineage>
        <taxon>Bacteria</taxon>
        <taxon>Pseudomonadati</taxon>
        <taxon>Pseudomonadota</taxon>
        <taxon>Betaproteobacteria</taxon>
        <taxon>Burkholderiales</taxon>
        <taxon>Sphaerotilaceae</taxon>
        <taxon>Aquincola</taxon>
    </lineage>
</organism>
<dbReference type="PANTHER" id="PTHR22602">
    <property type="entry name" value="TRANSFERASE CAF17, MITOCHONDRIAL-RELATED"/>
    <property type="match status" value="1"/>
</dbReference>
<dbReference type="SUPFAM" id="SSF103025">
    <property type="entry name" value="Folate-binding domain"/>
    <property type="match status" value="1"/>
</dbReference>
<dbReference type="Gene3D" id="3.30.1360.120">
    <property type="entry name" value="Probable tRNA modification gtpase trme, domain 1"/>
    <property type="match status" value="1"/>
</dbReference>
<evidence type="ECO:0000313" key="4">
    <source>
        <dbReference type="Proteomes" id="UP001056201"/>
    </source>
</evidence>
<evidence type="ECO:0000313" key="3">
    <source>
        <dbReference type="EMBL" id="URI06843.1"/>
    </source>
</evidence>
<dbReference type="Pfam" id="PF01571">
    <property type="entry name" value="GCV_T"/>
    <property type="match status" value="1"/>
</dbReference>
<dbReference type="PIRSF" id="PIRSF006487">
    <property type="entry name" value="GcvT"/>
    <property type="match status" value="1"/>
</dbReference>
<dbReference type="InterPro" id="IPR006222">
    <property type="entry name" value="GCVT_N"/>
</dbReference>
<dbReference type="InterPro" id="IPR045179">
    <property type="entry name" value="YgfZ/GcvT"/>
</dbReference>
<keyword evidence="1" id="KW-0809">Transit peptide</keyword>
<sequence length="309" mass="31820">MDTSSPSSEAQGAARLAHWGVIRATGAEAASFLHGQLTQDIQNLPAGQWRLAGYCSPKGRLLASFVVLRGTADDLLLLCSADLLAPTLKRLSMYVLRAKCKLTDASAELAVLGVAGSAALASLEAASAAPGTVLAQPQGQLAVLPAVAGCARALWIGAPDALPALPPLDAAAWDALEVRSGVPRIVAATVEKFVPQMINLELVGGVNFQKGCYPGQEVVARSQYRGTTKRRAALFELDAPAAPGQDVFDAQDPGQPAGMVINASAGQPATALVEVKLAALDEARLHLGAADGPALRLLDLPYPLPSAAE</sequence>